<organism evidence="1 2">
    <name type="scientific">Gossypium arboreum</name>
    <name type="common">Tree cotton</name>
    <name type="synonym">Gossypium nanking</name>
    <dbReference type="NCBI Taxonomy" id="29729"/>
    <lineage>
        <taxon>Eukaryota</taxon>
        <taxon>Viridiplantae</taxon>
        <taxon>Streptophyta</taxon>
        <taxon>Embryophyta</taxon>
        <taxon>Tracheophyta</taxon>
        <taxon>Spermatophyta</taxon>
        <taxon>Magnoliopsida</taxon>
        <taxon>eudicotyledons</taxon>
        <taxon>Gunneridae</taxon>
        <taxon>Pentapetalae</taxon>
        <taxon>rosids</taxon>
        <taxon>malvids</taxon>
        <taxon>Malvales</taxon>
        <taxon>Malvaceae</taxon>
        <taxon>Malvoideae</taxon>
        <taxon>Gossypium</taxon>
    </lineage>
</organism>
<gene>
    <name evidence="1" type="ORF">F383_25610</name>
</gene>
<proteinExistence type="predicted"/>
<evidence type="ECO:0000313" key="2">
    <source>
        <dbReference type="Proteomes" id="UP000032142"/>
    </source>
</evidence>
<protein>
    <submittedName>
        <fullName evidence="1">Uncharacterized protein</fullName>
    </submittedName>
</protein>
<dbReference type="AlphaFoldDB" id="A0A0B0P3B1"/>
<keyword evidence="2" id="KW-1185">Reference proteome</keyword>
<reference evidence="2" key="1">
    <citation type="submission" date="2014-09" db="EMBL/GenBank/DDBJ databases">
        <authorList>
            <person name="Mudge J."/>
            <person name="Ramaraj T."/>
            <person name="Lindquist I.E."/>
            <person name="Bharti A.K."/>
            <person name="Sundararajan A."/>
            <person name="Cameron C.T."/>
            <person name="Woodward J.E."/>
            <person name="May G.D."/>
            <person name="Brubaker C."/>
            <person name="Broadhvest J."/>
            <person name="Wilkins T.A."/>
        </authorList>
    </citation>
    <scope>NUCLEOTIDE SEQUENCE</scope>
    <source>
        <strain evidence="2">cv. AKA8401</strain>
    </source>
</reference>
<dbReference type="Proteomes" id="UP000032142">
    <property type="component" value="Unassembled WGS sequence"/>
</dbReference>
<name>A0A0B0P3B1_GOSAR</name>
<dbReference type="EMBL" id="KN412852">
    <property type="protein sequence ID" value="KHG19362.1"/>
    <property type="molecule type" value="Genomic_DNA"/>
</dbReference>
<sequence>MYQIHMSWHTTTKSVNHTVQVSHLPTRAKQSFNTLGVKW</sequence>
<accession>A0A0B0P3B1</accession>
<evidence type="ECO:0000313" key="1">
    <source>
        <dbReference type="EMBL" id="KHG19362.1"/>
    </source>
</evidence>